<dbReference type="GO" id="GO:0061133">
    <property type="term" value="F:endopeptidase activator activity"/>
    <property type="evidence" value="ECO:0007669"/>
    <property type="project" value="TreeGrafter"/>
</dbReference>
<dbReference type="PROSITE" id="PS51917">
    <property type="entry name" value="PRU"/>
    <property type="match status" value="1"/>
</dbReference>
<gene>
    <name evidence="1" type="primary">SKDI12G4450</name>
    <name evidence="1" type="ORF">SKDI_12G4450</name>
</gene>
<proteinExistence type="predicted"/>
<dbReference type="GO" id="GO:0005634">
    <property type="term" value="C:nucleus"/>
    <property type="evidence" value="ECO:0007669"/>
    <property type="project" value="UniProtKB-SubCell"/>
</dbReference>
<dbReference type="Proteomes" id="UP001162087">
    <property type="component" value="Chromosome 12"/>
</dbReference>
<accession>A0AA35NK50</accession>
<sequence length="159" mass="18278">MSSTVIKFRAGICEYNEESRLCTPIPVQGEVEIKPNEEEELGFWDFEWRPTEKPTGRELDPISLILIPGETMWVPIKSSKSGRIFALVFSSNERYFFWLQEKSPGNLSLNELNAKDKEVYEKMTAVLNNGGESDNEEESHDEKQKIQDVDVDVDVDMQD</sequence>
<dbReference type="EMBL" id="OX365907">
    <property type="protein sequence ID" value="CAI4047111.1"/>
    <property type="molecule type" value="Genomic_DNA"/>
</dbReference>
<dbReference type="OrthoDB" id="340431at2759"/>
<evidence type="ECO:0000313" key="2">
    <source>
        <dbReference type="Proteomes" id="UP001162087"/>
    </source>
</evidence>
<dbReference type="Pfam" id="PF04683">
    <property type="entry name" value="Rpn13_ADRM1_Pru"/>
    <property type="match status" value="1"/>
</dbReference>
<keyword evidence="2" id="KW-1185">Reference proteome</keyword>
<reference evidence="1" key="1">
    <citation type="submission" date="2022-10" db="EMBL/GenBank/DDBJ databases">
        <authorList>
            <person name="Byrne P K."/>
        </authorList>
    </citation>
    <scope>NUCLEOTIDE SEQUENCE</scope>
    <source>
        <strain evidence="1">IFO1802</strain>
    </source>
</reference>
<dbReference type="InterPro" id="IPR044868">
    <property type="entry name" value="Rpn13/ADRM1_Pru"/>
</dbReference>
<dbReference type="InterPro" id="IPR006773">
    <property type="entry name" value="Rpn13/ADRM1"/>
</dbReference>
<evidence type="ECO:0000313" key="1">
    <source>
        <dbReference type="EMBL" id="CAI4047111.1"/>
    </source>
</evidence>
<dbReference type="Gene3D" id="2.30.29.70">
    <property type="entry name" value="Proteasomal ubiquitin receptor Rpn13/ADRM1"/>
    <property type="match status" value="1"/>
</dbReference>
<dbReference type="GO" id="GO:0008541">
    <property type="term" value="C:proteasome regulatory particle, lid subcomplex"/>
    <property type="evidence" value="ECO:0007669"/>
    <property type="project" value="TreeGrafter"/>
</dbReference>
<dbReference type="PANTHER" id="PTHR12225">
    <property type="entry name" value="ADHESION REGULATING MOLECULE 1 110 KDA CELL MEMBRANE GLYCOPROTEIN"/>
    <property type="match status" value="1"/>
</dbReference>
<protein>
    <submittedName>
        <fullName evidence="1">Uncharacterized protein</fullName>
    </submittedName>
</protein>
<dbReference type="PANTHER" id="PTHR12225:SF0">
    <property type="entry name" value="PROTEASOMAL UBIQUITIN RECEPTOR ADRM1"/>
    <property type="match status" value="1"/>
</dbReference>
<dbReference type="InterPro" id="IPR038633">
    <property type="entry name" value="Rpn13/ADRM1_Pru_sf"/>
</dbReference>
<name>A0AA35NK50_SACK1</name>
<dbReference type="GO" id="GO:0005737">
    <property type="term" value="C:cytoplasm"/>
    <property type="evidence" value="ECO:0007669"/>
    <property type="project" value="UniProtKB-SubCell"/>
</dbReference>
<dbReference type="GO" id="GO:0070628">
    <property type="term" value="F:proteasome binding"/>
    <property type="evidence" value="ECO:0007669"/>
    <property type="project" value="TreeGrafter"/>
</dbReference>
<organism evidence="1 2">
    <name type="scientific">Saccharomyces kudriavzevii (strain ATCC MYA-4449 / AS 2.2408 / CBS 8840 / NBRC 1802 / NCYC 2889)</name>
    <name type="common">Yeast</name>
    <dbReference type="NCBI Taxonomy" id="226230"/>
    <lineage>
        <taxon>Eukaryota</taxon>
        <taxon>Fungi</taxon>
        <taxon>Dikarya</taxon>
        <taxon>Ascomycota</taxon>
        <taxon>Saccharomycotina</taxon>
        <taxon>Saccharomycetes</taxon>
        <taxon>Saccharomycetales</taxon>
        <taxon>Saccharomycetaceae</taxon>
        <taxon>Saccharomyces</taxon>
    </lineage>
</organism>